<keyword evidence="1" id="KW-0732">Signal</keyword>
<keyword evidence="3" id="KW-1185">Reference proteome</keyword>
<accession>A0ABS7BM66</accession>
<protein>
    <submittedName>
        <fullName evidence="2">Uncharacterized protein</fullName>
    </submittedName>
</protein>
<organism evidence="2 3">
    <name type="scientific">Sphingomonas citri</name>
    <dbReference type="NCBI Taxonomy" id="2862499"/>
    <lineage>
        <taxon>Bacteria</taxon>
        <taxon>Pseudomonadati</taxon>
        <taxon>Pseudomonadota</taxon>
        <taxon>Alphaproteobacteria</taxon>
        <taxon>Sphingomonadales</taxon>
        <taxon>Sphingomonadaceae</taxon>
        <taxon>Sphingomonas</taxon>
    </lineage>
</organism>
<proteinExistence type="predicted"/>
<name>A0ABS7BM66_9SPHN</name>
<sequence length="145" mass="15714">MKHSMMINMAAALSLAATPATASISASYGSDTQTPAIGDSNDFFETDYFSVPSSVPDSGSIDHVTWAVGDYGLSNDSIAVELCVKGEGSSGCTGDFTDYKGSTSQFSGRKATTVFYLKIKIKTDVYQRFQSNYTSRQQTRLEVYY</sequence>
<evidence type="ECO:0000256" key="1">
    <source>
        <dbReference type="SAM" id="SignalP"/>
    </source>
</evidence>
<evidence type="ECO:0000313" key="2">
    <source>
        <dbReference type="EMBL" id="MBW6530703.1"/>
    </source>
</evidence>
<feature type="chain" id="PRO_5046035233" evidence="1">
    <location>
        <begin position="23"/>
        <end position="145"/>
    </location>
</feature>
<dbReference type="Proteomes" id="UP000759103">
    <property type="component" value="Unassembled WGS sequence"/>
</dbReference>
<feature type="signal peptide" evidence="1">
    <location>
        <begin position="1"/>
        <end position="22"/>
    </location>
</feature>
<reference evidence="2 3" key="1">
    <citation type="submission" date="2021-07" db="EMBL/GenBank/DDBJ databases">
        <title>Sphingomonas sp.</title>
        <authorList>
            <person name="Feng G."/>
            <person name="Li J."/>
            <person name="Pan M."/>
        </authorList>
    </citation>
    <scope>NUCLEOTIDE SEQUENCE [LARGE SCALE GENOMIC DNA]</scope>
    <source>
        <strain evidence="2 3">RRHST34</strain>
    </source>
</reference>
<evidence type="ECO:0000313" key="3">
    <source>
        <dbReference type="Proteomes" id="UP000759103"/>
    </source>
</evidence>
<dbReference type="RefSeq" id="WP_219748011.1">
    <property type="nucleotide sequence ID" value="NZ_JAHXZN010000001.1"/>
</dbReference>
<gene>
    <name evidence="2" type="ORF">KZ820_08135</name>
</gene>
<dbReference type="EMBL" id="JAHXZN010000001">
    <property type="protein sequence ID" value="MBW6530703.1"/>
    <property type="molecule type" value="Genomic_DNA"/>
</dbReference>
<comment type="caution">
    <text evidence="2">The sequence shown here is derived from an EMBL/GenBank/DDBJ whole genome shotgun (WGS) entry which is preliminary data.</text>
</comment>